<dbReference type="AlphaFoldDB" id="F3GSC8"/>
<feature type="non-terminal residue" evidence="1">
    <location>
        <position position="34"/>
    </location>
</feature>
<comment type="caution">
    <text evidence="1">The sequence shown here is derived from an EMBL/GenBank/DDBJ whole genome shotgun (WGS) entry which is preliminary data.</text>
</comment>
<reference evidence="1 2" key="1">
    <citation type="journal article" date="2011" name="PLoS Pathog.">
        <title>Dynamic evolution of pathogenicity revealed by sequencing and comparative genomics of 19 Pseudomonas syringae isolates.</title>
        <authorList>
            <person name="Baltrus D.A."/>
            <person name="Nishimura M.T."/>
            <person name="Romanchuk A."/>
            <person name="Chang J.H."/>
            <person name="Mukhtar M.S."/>
            <person name="Cherkis K."/>
            <person name="Roach J."/>
            <person name="Grant S.R."/>
            <person name="Jones C.D."/>
            <person name="Dangl J.L."/>
        </authorList>
    </citation>
    <scope>NUCLEOTIDE SEQUENCE [LARGE SCALE GENOMIC DNA]</scope>
    <source>
        <strain evidence="1 2">1704B</strain>
    </source>
</reference>
<dbReference type="HOGENOM" id="CLU_3379035_0_0_6"/>
<sequence>YHNRAALTAERFVPDRSPTTVAAFIAPATWRVIG</sequence>
<name>F3GSC8_PSESJ</name>
<keyword evidence="2" id="KW-1185">Reference proteome</keyword>
<organism evidence="1 2">
    <name type="scientific">Pseudomonas syringae pv. pisi str. 1704B</name>
    <dbReference type="NCBI Taxonomy" id="629263"/>
    <lineage>
        <taxon>Bacteria</taxon>
        <taxon>Pseudomonadati</taxon>
        <taxon>Pseudomonadota</taxon>
        <taxon>Gammaproteobacteria</taxon>
        <taxon>Pseudomonadales</taxon>
        <taxon>Pseudomonadaceae</taxon>
        <taxon>Pseudomonas</taxon>
        <taxon>Pseudomonas syringae</taxon>
    </lineage>
</organism>
<gene>
    <name evidence="1" type="ORF">PSYPI_49247</name>
</gene>
<protein>
    <submittedName>
        <fullName evidence="1">Uncharacterized protein</fullName>
    </submittedName>
</protein>
<dbReference type="EMBL" id="AEAI01004985">
    <property type="protein sequence ID" value="EGH49981.1"/>
    <property type="molecule type" value="Genomic_DNA"/>
</dbReference>
<feature type="non-terminal residue" evidence="1">
    <location>
        <position position="1"/>
    </location>
</feature>
<evidence type="ECO:0000313" key="2">
    <source>
        <dbReference type="Proteomes" id="UP000004986"/>
    </source>
</evidence>
<proteinExistence type="predicted"/>
<dbReference type="Proteomes" id="UP000004986">
    <property type="component" value="Unassembled WGS sequence"/>
</dbReference>
<accession>F3GSC8</accession>
<evidence type="ECO:0000313" key="1">
    <source>
        <dbReference type="EMBL" id="EGH49981.1"/>
    </source>
</evidence>